<dbReference type="NCBIfam" id="NF043076">
    <property type="entry name" value="PHA_gran_PhaM"/>
    <property type="match status" value="1"/>
</dbReference>
<feature type="region of interest" description="Disordered" evidence="1">
    <location>
        <begin position="186"/>
        <end position="233"/>
    </location>
</feature>
<proteinExistence type="predicted"/>
<name>A0A0C2BSA8_9BURK</name>
<evidence type="ECO:0000256" key="1">
    <source>
        <dbReference type="SAM" id="MobiDB-lite"/>
    </source>
</evidence>
<dbReference type="STRING" id="709839.TSA66_22195"/>
<accession>A0A0C2BSA8</accession>
<feature type="compositionally biased region" description="Low complexity" evidence="1">
    <location>
        <begin position="208"/>
        <end position="224"/>
    </location>
</feature>
<reference evidence="2 3" key="1">
    <citation type="submission" date="2014-12" db="EMBL/GenBank/DDBJ databases">
        <title>Denitrispirillum autotrophicum gen. nov., sp. nov., Denitrifying, Facultatively Autotrophic Bacteria Isolated from Rice Paddy Soil.</title>
        <authorList>
            <person name="Ishii S."/>
            <person name="Ashida N."/>
            <person name="Ohno H."/>
            <person name="Otsuka S."/>
            <person name="Yokota A."/>
            <person name="Senoo K."/>
        </authorList>
    </citation>
    <scope>NUCLEOTIDE SEQUENCE [LARGE SCALE GENOMIC DNA]</scope>
    <source>
        <strain evidence="2 3">TSA66</strain>
    </source>
</reference>
<sequence length="233" mass="23782">MIKPNMPNIPGIGAMTDTLEFVKNLWGGMGLPGMSMPGMNLPGMVMPTLSVEEINKKITDLKAVESWLTLNMNMLRGTIQALEVQAATISTLQSMGETFSASMGAGMMDKPAGGESSAAGGLTGSSGGNGSNGANGSHDTHAKAGGAPEPTSRDESDAAALTAPLVNAAAWWNMLQDQFKQAVNSAMTAEAPVPAAAPTTKKEKPKAKAASTSASSASSATSGTTRKRKPTNK</sequence>
<dbReference type="InterPro" id="IPR050026">
    <property type="entry name" value="PHA_gran_PhaM_N"/>
</dbReference>
<feature type="compositionally biased region" description="Gly residues" evidence="1">
    <location>
        <begin position="121"/>
        <end position="133"/>
    </location>
</feature>
<protein>
    <submittedName>
        <fullName evidence="2">Uncharacterized protein</fullName>
    </submittedName>
</protein>
<keyword evidence="3" id="KW-1185">Reference proteome</keyword>
<evidence type="ECO:0000313" key="2">
    <source>
        <dbReference type="EMBL" id="KIF82919.1"/>
    </source>
</evidence>
<dbReference type="EMBL" id="JWJG01000028">
    <property type="protein sequence ID" value="KIF82919.1"/>
    <property type="molecule type" value="Genomic_DNA"/>
</dbReference>
<dbReference type="AlphaFoldDB" id="A0A0C2BSA8"/>
<comment type="caution">
    <text evidence="2">The sequence shown here is derived from an EMBL/GenBank/DDBJ whole genome shotgun (WGS) entry which is preliminary data.</text>
</comment>
<organism evidence="2 3">
    <name type="scientific">Noviherbaspirillum autotrophicum</name>
    <dbReference type="NCBI Taxonomy" id="709839"/>
    <lineage>
        <taxon>Bacteria</taxon>
        <taxon>Pseudomonadati</taxon>
        <taxon>Pseudomonadota</taxon>
        <taxon>Betaproteobacteria</taxon>
        <taxon>Burkholderiales</taxon>
        <taxon>Oxalobacteraceae</taxon>
        <taxon>Noviherbaspirillum</taxon>
    </lineage>
</organism>
<dbReference type="OrthoDB" id="8566581at2"/>
<evidence type="ECO:0000313" key="3">
    <source>
        <dbReference type="Proteomes" id="UP000031572"/>
    </source>
</evidence>
<dbReference type="Proteomes" id="UP000031572">
    <property type="component" value="Unassembled WGS sequence"/>
</dbReference>
<feature type="region of interest" description="Disordered" evidence="1">
    <location>
        <begin position="103"/>
        <end position="157"/>
    </location>
</feature>
<dbReference type="RefSeq" id="WP_040041550.1">
    <property type="nucleotide sequence ID" value="NZ_JWJG01000028.1"/>
</dbReference>
<gene>
    <name evidence="2" type="ORF">TSA66_22195</name>
</gene>
<feature type="compositionally biased region" description="Low complexity" evidence="1">
    <location>
        <begin position="188"/>
        <end position="199"/>
    </location>
</feature>